<dbReference type="NCBIfam" id="NF002367">
    <property type="entry name" value="PRK01346.1-4"/>
    <property type="match status" value="1"/>
</dbReference>
<dbReference type="InterPro" id="IPR000182">
    <property type="entry name" value="GNAT_dom"/>
</dbReference>
<feature type="binding site" evidence="4">
    <location>
        <begin position="86"/>
        <end position="88"/>
    </location>
    <ligand>
        <name>acetyl-CoA</name>
        <dbReference type="ChEBI" id="CHEBI:57288"/>
    </ligand>
</feature>
<dbReference type="HAMAP" id="MF_01812">
    <property type="entry name" value="Eis"/>
    <property type="match status" value="1"/>
</dbReference>
<evidence type="ECO:0000313" key="7">
    <source>
        <dbReference type="Proteomes" id="UP000094960"/>
    </source>
</evidence>
<dbReference type="InterPro" id="IPR036527">
    <property type="entry name" value="SCP2_sterol-bd_dom_sf"/>
</dbReference>
<dbReference type="Pfam" id="PF17668">
    <property type="entry name" value="Acetyltransf_17"/>
    <property type="match status" value="1"/>
</dbReference>
<dbReference type="PROSITE" id="PS51186">
    <property type="entry name" value="GNAT"/>
    <property type="match status" value="1"/>
</dbReference>
<dbReference type="InterPro" id="IPR016181">
    <property type="entry name" value="Acyl_CoA_acyltransferase"/>
</dbReference>
<evidence type="ECO:0000256" key="4">
    <source>
        <dbReference type="HAMAP-Rule" id="MF_01812"/>
    </source>
</evidence>
<dbReference type="InterPro" id="IPR041380">
    <property type="entry name" value="Acetyltransf_17"/>
</dbReference>
<name>A0A1D7YFN4_9ACTN</name>
<feature type="active site" description="Proton donor" evidence="4">
    <location>
        <position position="127"/>
    </location>
</feature>
<proteinExistence type="inferred from homology"/>
<comment type="similarity">
    <text evidence="1 4">Belongs to the acetyltransferase Eis family.</text>
</comment>
<dbReference type="Gene3D" id="3.40.630.30">
    <property type="match status" value="2"/>
</dbReference>
<dbReference type="GO" id="GO:0030649">
    <property type="term" value="P:aminoglycoside antibiotic catabolic process"/>
    <property type="evidence" value="ECO:0007669"/>
    <property type="project" value="TreeGrafter"/>
</dbReference>
<feature type="binding site" evidence="4">
    <location>
        <begin position="94"/>
        <end position="99"/>
    </location>
    <ligand>
        <name>acetyl-CoA</name>
        <dbReference type="ChEBI" id="CHEBI:57288"/>
    </ligand>
</feature>
<keyword evidence="3 4" id="KW-0012">Acyltransferase</keyword>
<accession>A0A1D7YFN4</accession>
<dbReference type="RefSeq" id="WP_069780896.1">
    <property type="nucleotide sequence ID" value="NZ_CP017248.1"/>
</dbReference>
<dbReference type="SUPFAM" id="SSF55729">
    <property type="entry name" value="Acyl-CoA N-acyltransferases (Nat)"/>
    <property type="match status" value="1"/>
</dbReference>
<dbReference type="InterPro" id="IPR051554">
    <property type="entry name" value="Acetyltransferase_Eis"/>
</dbReference>
<feature type="binding site" evidence="4">
    <location>
        <begin position="122"/>
        <end position="123"/>
    </location>
    <ligand>
        <name>acetyl-CoA</name>
        <dbReference type="ChEBI" id="CHEBI:57288"/>
    </ligand>
</feature>
<comment type="subunit">
    <text evidence="4">Homohexamer; trimer of dimers.</text>
</comment>
<dbReference type="PANTHER" id="PTHR37817">
    <property type="entry name" value="N-ACETYLTRANSFERASE EIS"/>
    <property type="match status" value="1"/>
</dbReference>
<dbReference type="KEGG" id="spun:BFF78_27760"/>
<dbReference type="InterPro" id="IPR022902">
    <property type="entry name" value="NAcTrfase_Eis"/>
</dbReference>
<keyword evidence="7" id="KW-1185">Reference proteome</keyword>
<dbReference type="EMBL" id="CP017248">
    <property type="protein sequence ID" value="AOR34342.1"/>
    <property type="molecule type" value="Genomic_DNA"/>
</dbReference>
<dbReference type="Gene3D" id="3.30.1050.10">
    <property type="entry name" value="SCP2 sterol-binding domain"/>
    <property type="match status" value="1"/>
</dbReference>
<gene>
    <name evidence="6" type="ORF">BFF78_27760</name>
</gene>
<dbReference type="AlphaFoldDB" id="A0A1D7YFN4"/>
<dbReference type="GO" id="GO:0034069">
    <property type="term" value="F:aminoglycoside N-acetyltransferase activity"/>
    <property type="evidence" value="ECO:0007669"/>
    <property type="project" value="TreeGrafter"/>
</dbReference>
<dbReference type="SUPFAM" id="SSF55718">
    <property type="entry name" value="SCP-like"/>
    <property type="match status" value="1"/>
</dbReference>
<dbReference type="CDD" id="cd04301">
    <property type="entry name" value="NAT_SF"/>
    <property type="match status" value="1"/>
</dbReference>
<feature type="domain" description="N-acetyltransferase" evidence="5">
    <location>
        <begin position="7"/>
        <end position="155"/>
    </location>
</feature>
<sequence length="413" mass="44709">MGTDRGTGLKVLRESDWDRWYDVLFRAFGAAAVPAEERELDRSLTEFDRSLAAWDGDEIVGAAGAFSFRMTVPGGAAVPTAGVTMVGVAATHRRRGVLTSMMRRQLDDVRALGEPLAVLTASEPAIYGRFGYAAATFRTSAEIDTSRVTLSLPPGVEDVRLRYATPADVLEACEAVYAALVPLRPGMLARQPGWERAGLLDPESERDGASALQCVVAERDGEVTGYARFRTRIGWSESGHDGTVQLKDLAALDPVTGAALWRFLFGIDLMTTLSVNSRPVDDAWRYLVSDTRRCRPRLRDDAYVRLVDIGTALSARTYQVPVDVVLEVEDTFCPWNAGRWRLTGDAKGASCERTTDAADLSLSVRELGAAYLGGVTLLSLAAAGRIRERRPGALAEASVAFGSPVAPWLPHGF</sequence>
<dbReference type="PANTHER" id="PTHR37817:SF1">
    <property type="entry name" value="N-ACETYLTRANSFERASE EIS"/>
    <property type="match status" value="1"/>
</dbReference>
<evidence type="ECO:0000313" key="6">
    <source>
        <dbReference type="EMBL" id="AOR34342.1"/>
    </source>
</evidence>
<feature type="active site" description="Proton acceptor; via carboxylate" evidence="4">
    <location>
        <position position="413"/>
    </location>
</feature>
<dbReference type="FunFam" id="3.30.1050.10:FF:000008">
    <property type="entry name" value="N-acetyltransferase Eis"/>
    <property type="match status" value="1"/>
</dbReference>
<evidence type="ECO:0000259" key="5">
    <source>
        <dbReference type="PROSITE" id="PS51186"/>
    </source>
</evidence>
<keyword evidence="2 4" id="KW-0808">Transferase</keyword>
<protein>
    <submittedName>
        <fullName evidence="6">GNAT family N-acetyltransferase</fullName>
    </submittedName>
</protein>
<dbReference type="InterPro" id="IPR025559">
    <property type="entry name" value="Eis_dom"/>
</dbReference>
<reference evidence="7" key="1">
    <citation type="submission" date="2016-09" db="EMBL/GenBank/DDBJ databases">
        <title>Streptomyces puniciscabiei strain:TW1S1 Genome sequencing and assembly.</title>
        <authorList>
            <person name="Kim M.-K."/>
            <person name="Kim S.B."/>
        </authorList>
    </citation>
    <scope>NUCLEOTIDE SEQUENCE [LARGE SCALE GENOMIC DNA]</scope>
    <source>
        <strain evidence="7">TW1S1</strain>
    </source>
</reference>
<evidence type="ECO:0000256" key="1">
    <source>
        <dbReference type="ARBA" id="ARBA00009213"/>
    </source>
</evidence>
<dbReference type="Pfam" id="PF13530">
    <property type="entry name" value="SCP2_2"/>
    <property type="match status" value="1"/>
</dbReference>
<dbReference type="Pfam" id="PF13527">
    <property type="entry name" value="Acetyltransf_9"/>
    <property type="match status" value="1"/>
</dbReference>
<evidence type="ECO:0000256" key="2">
    <source>
        <dbReference type="ARBA" id="ARBA00022679"/>
    </source>
</evidence>
<dbReference type="Proteomes" id="UP000094960">
    <property type="component" value="Chromosome"/>
</dbReference>
<evidence type="ECO:0000256" key="3">
    <source>
        <dbReference type="ARBA" id="ARBA00023315"/>
    </source>
</evidence>
<organism evidence="6 7">
    <name type="scientific">Streptomyces fodineus</name>
    <dbReference type="NCBI Taxonomy" id="1904616"/>
    <lineage>
        <taxon>Bacteria</taxon>
        <taxon>Bacillati</taxon>
        <taxon>Actinomycetota</taxon>
        <taxon>Actinomycetes</taxon>
        <taxon>Kitasatosporales</taxon>
        <taxon>Streptomycetaceae</taxon>
        <taxon>Streptomyces</taxon>
    </lineage>
</organism>